<evidence type="ECO:0000313" key="5">
    <source>
        <dbReference type="EMBL" id="PIT47921.1"/>
    </source>
</evidence>
<evidence type="ECO:0000259" key="4">
    <source>
        <dbReference type="Pfam" id="PF00535"/>
    </source>
</evidence>
<dbReference type="GO" id="GO:0016757">
    <property type="term" value="F:glycosyltransferase activity"/>
    <property type="evidence" value="ECO:0007669"/>
    <property type="project" value="UniProtKB-KW"/>
</dbReference>
<dbReference type="SUPFAM" id="SSF53448">
    <property type="entry name" value="Nucleotide-diphospho-sugar transferases"/>
    <property type="match status" value="1"/>
</dbReference>
<dbReference type="PANTHER" id="PTHR43179:SF12">
    <property type="entry name" value="GALACTOFURANOSYLTRANSFERASE GLFT2"/>
    <property type="match status" value="1"/>
</dbReference>
<feature type="domain" description="Glycosyltransferase 2-like" evidence="4">
    <location>
        <begin position="15"/>
        <end position="129"/>
    </location>
</feature>
<reference evidence="5 6" key="1">
    <citation type="journal article" date="2017" name="MBio">
        <title>Type VI secretion-mediated competition in the bee gut microbiome.</title>
        <authorList>
            <person name="Steele M.I."/>
            <person name="Kwong W.K."/>
            <person name="Powell J.E."/>
            <person name="Whiteley M."/>
            <person name="Moran N.A."/>
        </authorList>
    </citation>
    <scope>NUCLEOTIDE SEQUENCE [LARGE SCALE GENOMIC DNA]</scope>
    <source>
        <strain evidence="5 6">Ruf1-X</strain>
    </source>
</reference>
<comment type="caution">
    <text evidence="5">The sequence shown here is derived from an EMBL/GenBank/DDBJ whole genome shotgun (WGS) entry which is preliminary data.</text>
</comment>
<dbReference type="Gene3D" id="3.90.550.10">
    <property type="entry name" value="Spore Coat Polysaccharide Biosynthesis Protein SpsA, Chain A"/>
    <property type="match status" value="1"/>
</dbReference>
<dbReference type="CDD" id="cd04186">
    <property type="entry name" value="GT_2_like_c"/>
    <property type="match status" value="1"/>
</dbReference>
<dbReference type="Proteomes" id="UP000229970">
    <property type="component" value="Unassembled WGS sequence"/>
</dbReference>
<protein>
    <submittedName>
        <fullName evidence="5">Glycosyltransferase</fullName>
    </submittedName>
</protein>
<evidence type="ECO:0000256" key="1">
    <source>
        <dbReference type="ARBA" id="ARBA00006739"/>
    </source>
</evidence>
<keyword evidence="2" id="KW-0328">Glycosyltransferase</keyword>
<accession>A0A2N9XHW6</accession>
<keyword evidence="3 5" id="KW-0808">Transferase</keyword>
<dbReference type="InterPro" id="IPR029044">
    <property type="entry name" value="Nucleotide-diphossugar_trans"/>
</dbReference>
<sequence>MESLIPNLSTHQLTIGLIIYNNPIDEIERCLQSIYSQQFPQDKIQIIIRNQGNNHTLEQIQQLIQERSWYNIEAYQGRNIGFGAGHNDIFSRISTQSKAYLCLNPDGFLHPDALVELIKIADFNNWQGIFEAIHEPIMHPKYFDPKTGVTAWCSGACVLIPVNIYQSINGFDEDFFLYCEDVDLSWRVKAMGYQCFTCANALFFHYAMDRKDRELEIWKAAVLLAHKWRSVNFKQYAIHMWKQYMDLSDEDLEIKLNKIQPHSITDVEKAIPEFNQGLYFSKAMWR</sequence>
<dbReference type="Pfam" id="PF00535">
    <property type="entry name" value="Glycos_transf_2"/>
    <property type="match status" value="1"/>
</dbReference>
<proteinExistence type="inferred from homology"/>
<gene>
    <name evidence="5" type="ORF">BHC46_06525</name>
</gene>
<name>A0A2N9XHW6_9NEIS</name>
<dbReference type="EMBL" id="MEIP01000014">
    <property type="protein sequence ID" value="PIT47921.1"/>
    <property type="molecule type" value="Genomic_DNA"/>
</dbReference>
<evidence type="ECO:0000256" key="3">
    <source>
        <dbReference type="ARBA" id="ARBA00022679"/>
    </source>
</evidence>
<evidence type="ECO:0000313" key="6">
    <source>
        <dbReference type="Proteomes" id="UP000229970"/>
    </source>
</evidence>
<dbReference type="PANTHER" id="PTHR43179">
    <property type="entry name" value="RHAMNOSYLTRANSFERASE WBBL"/>
    <property type="match status" value="1"/>
</dbReference>
<dbReference type="RefSeq" id="WP_100120782.1">
    <property type="nucleotide sequence ID" value="NZ_MEIP01000014.1"/>
</dbReference>
<dbReference type="AlphaFoldDB" id="A0A2N9XHW6"/>
<organism evidence="5 6">
    <name type="scientific">Snodgrassella alvi</name>
    <dbReference type="NCBI Taxonomy" id="1196083"/>
    <lineage>
        <taxon>Bacteria</taxon>
        <taxon>Pseudomonadati</taxon>
        <taxon>Pseudomonadota</taxon>
        <taxon>Betaproteobacteria</taxon>
        <taxon>Neisseriales</taxon>
        <taxon>Neisseriaceae</taxon>
        <taxon>Snodgrassella</taxon>
    </lineage>
</organism>
<dbReference type="InterPro" id="IPR001173">
    <property type="entry name" value="Glyco_trans_2-like"/>
</dbReference>
<comment type="similarity">
    <text evidence="1">Belongs to the glycosyltransferase 2 family.</text>
</comment>
<evidence type="ECO:0000256" key="2">
    <source>
        <dbReference type="ARBA" id="ARBA00022676"/>
    </source>
</evidence>